<evidence type="ECO:0000313" key="3">
    <source>
        <dbReference type="Proteomes" id="UP001176021"/>
    </source>
</evidence>
<gene>
    <name evidence="2" type="ORF">M8H41_14795</name>
</gene>
<dbReference type="InterPro" id="IPR022742">
    <property type="entry name" value="Hydrolase_4"/>
</dbReference>
<evidence type="ECO:0000313" key="2">
    <source>
        <dbReference type="EMBL" id="MDO0824108.1"/>
    </source>
</evidence>
<accession>A0ABT8QRX9</accession>
<dbReference type="Pfam" id="PF12146">
    <property type="entry name" value="Hydrolase_4"/>
    <property type="match status" value="1"/>
</dbReference>
<dbReference type="RefSeq" id="WP_302049149.1">
    <property type="nucleotide sequence ID" value="NZ_JAMJEV010000012.1"/>
</dbReference>
<evidence type="ECO:0000259" key="1">
    <source>
        <dbReference type="Pfam" id="PF12146"/>
    </source>
</evidence>
<feature type="domain" description="Serine aminopeptidase S33" evidence="1">
    <location>
        <begin position="29"/>
        <end position="262"/>
    </location>
</feature>
<name>A0ABT8QRX9_9FIRM</name>
<reference evidence="2" key="1">
    <citation type="submission" date="2022-05" db="EMBL/GenBank/DDBJ databases">
        <title>Expanded diversity of anoxic marine methylotrophy in a Black Sea sulfate reducing microorganism.</title>
        <authorList>
            <person name="Fischer P.Q."/>
            <person name="Stams A.J.M."/>
            <person name="Villanueva L."/>
            <person name="Sousa D.Z."/>
        </authorList>
    </citation>
    <scope>NUCLEOTIDE SEQUENCE</scope>
    <source>
        <strain evidence="2">P130</strain>
    </source>
</reference>
<comment type="caution">
    <text evidence="2">The sequence shown here is derived from an EMBL/GenBank/DDBJ whole genome shotgun (WGS) entry which is preliminary data.</text>
</comment>
<proteinExistence type="predicted"/>
<dbReference type="InterPro" id="IPR029058">
    <property type="entry name" value="AB_hydrolase_fold"/>
</dbReference>
<dbReference type="EMBL" id="JAMJEV010000012">
    <property type="protein sequence ID" value="MDO0824108.1"/>
    <property type="molecule type" value="Genomic_DNA"/>
</dbReference>
<keyword evidence="3" id="KW-1185">Reference proteome</keyword>
<dbReference type="InterPro" id="IPR051044">
    <property type="entry name" value="MAG_DAG_Lipase"/>
</dbReference>
<organism evidence="2 3">
    <name type="scientific">Desulfosporosinus nitroreducens</name>
    <dbReference type="NCBI Taxonomy" id="2018668"/>
    <lineage>
        <taxon>Bacteria</taxon>
        <taxon>Bacillati</taxon>
        <taxon>Bacillota</taxon>
        <taxon>Clostridia</taxon>
        <taxon>Eubacteriales</taxon>
        <taxon>Desulfitobacteriaceae</taxon>
        <taxon>Desulfosporosinus</taxon>
    </lineage>
</organism>
<dbReference type="PANTHER" id="PTHR11614">
    <property type="entry name" value="PHOSPHOLIPASE-RELATED"/>
    <property type="match status" value="1"/>
</dbReference>
<sequence length="282" mass="32161">MLKYTEFEFRTNDGAELFAREWQPEDIQLRGVIILLHGLGEHSGRYANMALKFTQAGYILSTFDQRGHGNSPGRRGHTPSYEILLDDIDCFRRQTLKRFPDLPAFLYGHSMGGNLVLNYVIRRLPKFSGVIVTGPWLKLTVQLPAFIRAFVRFLSKLWPTFSLSNGLELNALSHDPSVVKAYELDPLVHEKISVRLFTAMDQAGRWAMKNAVQFNLPLLLMHGGGDRITSPEASVRFAGCVQKDCTLKIWQDLYHELHNELEKEEIIAFIINWLELQVSSGD</sequence>
<protein>
    <submittedName>
        <fullName evidence="2">Lysophospholipase</fullName>
    </submittedName>
</protein>
<dbReference type="SUPFAM" id="SSF53474">
    <property type="entry name" value="alpha/beta-Hydrolases"/>
    <property type="match status" value="1"/>
</dbReference>
<dbReference type="Gene3D" id="3.40.50.1820">
    <property type="entry name" value="alpha/beta hydrolase"/>
    <property type="match status" value="1"/>
</dbReference>
<dbReference type="Proteomes" id="UP001176021">
    <property type="component" value="Unassembled WGS sequence"/>
</dbReference>